<keyword evidence="2" id="KW-1185">Reference proteome</keyword>
<dbReference type="OrthoDB" id="3734023at2759"/>
<dbReference type="Proteomes" id="UP000799424">
    <property type="component" value="Unassembled WGS sequence"/>
</dbReference>
<dbReference type="AlphaFoldDB" id="A0A6A7A8Q7"/>
<dbReference type="EMBL" id="MU006221">
    <property type="protein sequence ID" value="KAF2829194.1"/>
    <property type="molecule type" value="Genomic_DNA"/>
</dbReference>
<protein>
    <submittedName>
        <fullName evidence="1">Uncharacterized protein</fullName>
    </submittedName>
</protein>
<proteinExistence type="predicted"/>
<name>A0A6A7A8Q7_9PLEO</name>
<sequence>MVDVPLPLRDQLGRRFLALPRELRDLIYPYIVFQVSPLELTNCDIQAPVDHPVLSAEWLEAIYANRTCSIAFSNFRLLRDLQLEHSLWGSVPQHKRYIRHLIVNASEAVLREDDLNKVERECTVQKPEVRKEWNELLELPRLESLTIDLQKWSSSGFAWANFSPILYLLRERNPRLRISFNISFDAILENKWNIDLSLSEERREWVTRNVVDDPYLPMGFVDMSELIGTPTDEDRAYVGEYLSGTKDVGSMDIVRGLLDETPANRRVLTQHYLVKEPALLRVLMAEHYEIYKQVRRRNEATTEEEDGK</sequence>
<gene>
    <name evidence="1" type="ORF">CC86DRAFT_464851</name>
</gene>
<accession>A0A6A7A8Q7</accession>
<organism evidence="1 2">
    <name type="scientific">Ophiobolus disseminans</name>
    <dbReference type="NCBI Taxonomy" id="1469910"/>
    <lineage>
        <taxon>Eukaryota</taxon>
        <taxon>Fungi</taxon>
        <taxon>Dikarya</taxon>
        <taxon>Ascomycota</taxon>
        <taxon>Pezizomycotina</taxon>
        <taxon>Dothideomycetes</taxon>
        <taxon>Pleosporomycetidae</taxon>
        <taxon>Pleosporales</taxon>
        <taxon>Pleosporineae</taxon>
        <taxon>Phaeosphaeriaceae</taxon>
        <taxon>Ophiobolus</taxon>
    </lineage>
</organism>
<reference evidence="1" key="1">
    <citation type="journal article" date="2020" name="Stud. Mycol.">
        <title>101 Dothideomycetes genomes: a test case for predicting lifestyles and emergence of pathogens.</title>
        <authorList>
            <person name="Haridas S."/>
            <person name="Albert R."/>
            <person name="Binder M."/>
            <person name="Bloem J."/>
            <person name="Labutti K."/>
            <person name="Salamov A."/>
            <person name="Andreopoulos B."/>
            <person name="Baker S."/>
            <person name="Barry K."/>
            <person name="Bills G."/>
            <person name="Bluhm B."/>
            <person name="Cannon C."/>
            <person name="Castanera R."/>
            <person name="Culley D."/>
            <person name="Daum C."/>
            <person name="Ezra D."/>
            <person name="Gonzalez J."/>
            <person name="Henrissat B."/>
            <person name="Kuo A."/>
            <person name="Liang C."/>
            <person name="Lipzen A."/>
            <person name="Lutzoni F."/>
            <person name="Magnuson J."/>
            <person name="Mondo S."/>
            <person name="Nolan M."/>
            <person name="Ohm R."/>
            <person name="Pangilinan J."/>
            <person name="Park H.-J."/>
            <person name="Ramirez L."/>
            <person name="Alfaro M."/>
            <person name="Sun H."/>
            <person name="Tritt A."/>
            <person name="Yoshinaga Y."/>
            <person name="Zwiers L.-H."/>
            <person name="Turgeon B."/>
            <person name="Goodwin S."/>
            <person name="Spatafora J."/>
            <person name="Crous P."/>
            <person name="Grigoriev I."/>
        </authorList>
    </citation>
    <scope>NUCLEOTIDE SEQUENCE</scope>
    <source>
        <strain evidence="1">CBS 113818</strain>
    </source>
</reference>
<evidence type="ECO:0000313" key="2">
    <source>
        <dbReference type="Proteomes" id="UP000799424"/>
    </source>
</evidence>
<evidence type="ECO:0000313" key="1">
    <source>
        <dbReference type="EMBL" id="KAF2829194.1"/>
    </source>
</evidence>